<keyword evidence="4" id="KW-1134">Transmembrane beta strand</keyword>
<evidence type="ECO:0000256" key="2">
    <source>
        <dbReference type="ARBA" id="ARBA00007613"/>
    </source>
</evidence>
<feature type="region of interest" description="Disordered" evidence="8">
    <location>
        <begin position="16"/>
        <end position="66"/>
    </location>
</feature>
<comment type="subcellular location">
    <subcellularLocation>
        <location evidence="1">Cell outer membrane</location>
    </subcellularLocation>
</comment>
<dbReference type="GO" id="GO:0015288">
    <property type="term" value="F:porin activity"/>
    <property type="evidence" value="ECO:0007669"/>
    <property type="project" value="TreeGrafter"/>
</dbReference>
<gene>
    <name evidence="10" type="ORF">HMI49_10045</name>
</gene>
<keyword evidence="7" id="KW-0998">Cell outer membrane</keyword>
<keyword evidence="11" id="KW-1185">Reference proteome</keyword>
<keyword evidence="5" id="KW-0812">Transmembrane</keyword>
<dbReference type="Pfam" id="PF02321">
    <property type="entry name" value="OEP"/>
    <property type="match status" value="2"/>
</dbReference>
<name>A0A7Y4KIF1_9BACT</name>
<evidence type="ECO:0000256" key="3">
    <source>
        <dbReference type="ARBA" id="ARBA00022448"/>
    </source>
</evidence>
<keyword evidence="9" id="KW-0732">Signal</keyword>
<dbReference type="InterPro" id="IPR003423">
    <property type="entry name" value="OMP_efflux"/>
</dbReference>
<evidence type="ECO:0000256" key="5">
    <source>
        <dbReference type="ARBA" id="ARBA00022692"/>
    </source>
</evidence>
<evidence type="ECO:0000313" key="10">
    <source>
        <dbReference type="EMBL" id="NOK33539.1"/>
    </source>
</evidence>
<evidence type="ECO:0000256" key="1">
    <source>
        <dbReference type="ARBA" id="ARBA00004442"/>
    </source>
</evidence>
<evidence type="ECO:0000256" key="8">
    <source>
        <dbReference type="SAM" id="MobiDB-lite"/>
    </source>
</evidence>
<proteinExistence type="inferred from homology"/>
<dbReference type="PANTHER" id="PTHR30026">
    <property type="entry name" value="OUTER MEMBRANE PROTEIN TOLC"/>
    <property type="match status" value="1"/>
</dbReference>
<feature type="compositionally biased region" description="Low complexity" evidence="8">
    <location>
        <begin position="28"/>
        <end position="41"/>
    </location>
</feature>
<feature type="chain" id="PRO_5031572298" evidence="9">
    <location>
        <begin position="22"/>
        <end position="484"/>
    </location>
</feature>
<evidence type="ECO:0000256" key="4">
    <source>
        <dbReference type="ARBA" id="ARBA00022452"/>
    </source>
</evidence>
<dbReference type="Proteomes" id="UP000563426">
    <property type="component" value="Unassembled WGS sequence"/>
</dbReference>
<dbReference type="GO" id="GO:1990281">
    <property type="term" value="C:efflux pump complex"/>
    <property type="evidence" value="ECO:0007669"/>
    <property type="project" value="TreeGrafter"/>
</dbReference>
<comment type="similarity">
    <text evidence="2">Belongs to the outer membrane factor (OMF) (TC 1.B.17) family.</text>
</comment>
<dbReference type="InterPro" id="IPR051906">
    <property type="entry name" value="TolC-like"/>
</dbReference>
<keyword evidence="3" id="KW-0813">Transport</keyword>
<sequence length="484" mass="51038">MATPSALLVLLLAAAPQAPSSAPPASPAPQQQPATPEAGAAVSTPAPVPFQPKVDDPMLTPVPPAPEQVKTWDEALTRVRQRSTDLRSAEAGVTRAQGRWRQSLGLLLPNARATAGLGVDVLHPDVPSAAGGGVVGGGTSAPPGVKVPSAPLGTLSASLTQSIIDISAWRGLSSAKATEAASVANLQDVQRRLTQGLAQVLVATVAAERAAEINRVGLRQALERQALTQRSFELGAGTQLDVVRVSQDVAVARQSLVAGDEQLRRTRESLGLSLGEDHGVGVTPDFNLAGLVEQTRQECAPLQDLSARSDLVAQRANVDAARESRRQASAGYLPTLGLSTTLLGFTTDPGFGRFATWNVSAVLSVPLWEGGQRGGLVREREGIEQQAAQTLEANRRNVSVEVSRARRGVEVAEALLKTAAESLELADRTDRLTRRAFEVGRGSSLELVQSGSALRQAQLALILREFELVQARLDAFLTEARCDW</sequence>
<protein>
    <submittedName>
        <fullName evidence="10">TolC family protein</fullName>
    </submittedName>
</protein>
<reference evidence="10 11" key="1">
    <citation type="submission" date="2020-05" db="EMBL/GenBank/DDBJ databases">
        <authorList>
            <person name="Whitworth D."/>
        </authorList>
    </citation>
    <scope>NUCLEOTIDE SEQUENCE [LARGE SCALE GENOMIC DNA]</scope>
    <source>
        <strain evidence="10 11">AB043B</strain>
    </source>
</reference>
<keyword evidence="6" id="KW-0472">Membrane</keyword>
<feature type="signal peptide" evidence="9">
    <location>
        <begin position="1"/>
        <end position="21"/>
    </location>
</feature>
<evidence type="ECO:0000256" key="9">
    <source>
        <dbReference type="SAM" id="SignalP"/>
    </source>
</evidence>
<evidence type="ECO:0000256" key="6">
    <source>
        <dbReference type="ARBA" id="ARBA00023136"/>
    </source>
</evidence>
<evidence type="ECO:0000313" key="11">
    <source>
        <dbReference type="Proteomes" id="UP000563426"/>
    </source>
</evidence>
<dbReference type="GO" id="GO:0009279">
    <property type="term" value="C:cell outer membrane"/>
    <property type="evidence" value="ECO:0007669"/>
    <property type="project" value="UniProtKB-SubCell"/>
</dbReference>
<dbReference type="Gene3D" id="1.20.1600.10">
    <property type="entry name" value="Outer membrane efflux proteins (OEP)"/>
    <property type="match status" value="1"/>
</dbReference>
<dbReference type="EMBL" id="JABFJV010000040">
    <property type="protein sequence ID" value="NOK33539.1"/>
    <property type="molecule type" value="Genomic_DNA"/>
</dbReference>
<accession>A0A7Y4KIF1</accession>
<dbReference type="PANTHER" id="PTHR30026:SF20">
    <property type="entry name" value="OUTER MEMBRANE PROTEIN TOLC"/>
    <property type="match status" value="1"/>
</dbReference>
<dbReference type="AlphaFoldDB" id="A0A7Y4KIF1"/>
<dbReference type="SUPFAM" id="SSF56954">
    <property type="entry name" value="Outer membrane efflux proteins (OEP)"/>
    <property type="match status" value="1"/>
</dbReference>
<comment type="caution">
    <text evidence="10">The sequence shown here is derived from an EMBL/GenBank/DDBJ whole genome shotgun (WGS) entry which is preliminary data.</text>
</comment>
<evidence type="ECO:0000256" key="7">
    <source>
        <dbReference type="ARBA" id="ARBA00023237"/>
    </source>
</evidence>
<dbReference type="GO" id="GO:0015562">
    <property type="term" value="F:efflux transmembrane transporter activity"/>
    <property type="evidence" value="ECO:0007669"/>
    <property type="project" value="InterPro"/>
</dbReference>
<organism evidence="10 11">
    <name type="scientific">Corallococcus exercitus</name>
    <dbReference type="NCBI Taxonomy" id="2316736"/>
    <lineage>
        <taxon>Bacteria</taxon>
        <taxon>Pseudomonadati</taxon>
        <taxon>Myxococcota</taxon>
        <taxon>Myxococcia</taxon>
        <taxon>Myxococcales</taxon>
        <taxon>Cystobacterineae</taxon>
        <taxon>Myxococcaceae</taxon>
        <taxon>Corallococcus</taxon>
    </lineage>
</organism>